<keyword evidence="2" id="KW-1133">Transmembrane helix</keyword>
<feature type="region of interest" description="Disordered" evidence="1">
    <location>
        <begin position="794"/>
        <end position="822"/>
    </location>
</feature>
<evidence type="ECO:0000313" key="4">
    <source>
        <dbReference type="Proteomes" id="UP000650467"/>
    </source>
</evidence>
<feature type="compositionally biased region" description="Pro residues" evidence="1">
    <location>
        <begin position="1"/>
        <end position="79"/>
    </location>
</feature>
<dbReference type="PANTHER" id="PTHR24216">
    <property type="entry name" value="PAXILLIN-RELATED"/>
    <property type="match status" value="1"/>
</dbReference>
<proteinExistence type="predicted"/>
<evidence type="ECO:0000256" key="1">
    <source>
        <dbReference type="SAM" id="MobiDB-lite"/>
    </source>
</evidence>
<name>A0A835SY75_CHLIN</name>
<dbReference type="EMBL" id="JAEHOC010000015">
    <property type="protein sequence ID" value="KAG2435369.1"/>
    <property type="molecule type" value="Genomic_DNA"/>
</dbReference>
<dbReference type="AlphaFoldDB" id="A0A835SY75"/>
<dbReference type="Proteomes" id="UP000650467">
    <property type="component" value="Unassembled WGS sequence"/>
</dbReference>
<evidence type="ECO:0000313" key="3">
    <source>
        <dbReference type="EMBL" id="KAG2435369.1"/>
    </source>
</evidence>
<keyword evidence="2" id="KW-0472">Membrane</keyword>
<accession>A0A835SY75</accession>
<evidence type="ECO:0000256" key="2">
    <source>
        <dbReference type="SAM" id="Phobius"/>
    </source>
</evidence>
<dbReference type="PRINTS" id="PR01217">
    <property type="entry name" value="PRICHEXTENSN"/>
</dbReference>
<dbReference type="OrthoDB" id="544225at2759"/>
<organism evidence="3 4">
    <name type="scientific">Chlamydomonas incerta</name>
    <dbReference type="NCBI Taxonomy" id="51695"/>
    <lineage>
        <taxon>Eukaryota</taxon>
        <taxon>Viridiplantae</taxon>
        <taxon>Chlorophyta</taxon>
        <taxon>core chlorophytes</taxon>
        <taxon>Chlorophyceae</taxon>
        <taxon>CS clade</taxon>
        <taxon>Chlamydomonadales</taxon>
        <taxon>Chlamydomonadaceae</taxon>
        <taxon>Chlamydomonas</taxon>
    </lineage>
</organism>
<reference evidence="3" key="1">
    <citation type="journal article" date="2020" name="bioRxiv">
        <title>Comparative genomics of Chlamydomonas.</title>
        <authorList>
            <person name="Craig R.J."/>
            <person name="Hasan A.R."/>
            <person name="Ness R.W."/>
            <person name="Keightley P.D."/>
        </authorList>
    </citation>
    <scope>NUCLEOTIDE SEQUENCE</scope>
    <source>
        <strain evidence="3">SAG 7.73</strain>
    </source>
</reference>
<dbReference type="PANTHER" id="PTHR24216:SF65">
    <property type="entry name" value="PAXILLIN-LIKE PROTEIN 1"/>
    <property type="match status" value="1"/>
</dbReference>
<sequence>MGPPPSPPSPAPPSPAPPSPPNAPPPSPAPPSPLPPSPPPPSPSPPPPQPPSPLPPSPPPPSPAPPSPEPPLPAPPPAGTPLSGSVYLLGSATQCTGKAGPPGELLDVSVDATGALSGKGTAVGYSKDLTVSVAGASCTDAFTGLPVPFALVAPWASPASFVDGVSGIVVTPATRLLAATRPSEPSLAAAYGLVGISVPDGTLATNAGPISALKSAIAATRRTGLRMLFADAALAALATAASAAVTSACGSADAAAAAVFNALAARATAAGSFDLFRADLAGEVVTAAASACGKDAPASASADAVALYGKVVAELNLSADASRFTEFTAVPLEAAALAARVLAVVQTKGVAAASNWAAELDAASIKRAAMSSALGLSPALPGSPANLRLNVRATGPLAKCQVTFKDFTSPSSPRTSTSDNDIGIVSLSQVTVGMATVSGGCRDNALSINRTILSKFAMRALLPPGVENAALDAVAYLASAVFTMDQARAMKDESAPPRLISPDDYKKVYNALNVRSCMWRVRGPHGVGVRGLTRGKRSVDDVVASFIDRMASDLIDGTLRLDEKSYLTGLMRAYLTNGASLPVAFPSAKFSSSPAAAASGGGRRLRQTDPAAGDLLSFDLDQLSALLESVATAVADSSSKLVQLEQEVAAAAAAGTTVNIAEKLQQAAQVASVQQSSLSDTLTNLAQEVAAAVAANDTAALTSRLQSASDSIRADYAPEKLSAMIQSAQVNTAAIKTVAEAGTAVDPAAPGSDRSSGPSGGAIAGAVIGAVAGAAIIAAVTLFIIKRRRAGHHTSRSTSAGSAVASPCSPAVGVRQGWSSAA</sequence>
<keyword evidence="2" id="KW-0812">Transmembrane</keyword>
<gene>
    <name evidence="3" type="ORF">HXX76_007441</name>
</gene>
<feature type="region of interest" description="Disordered" evidence="1">
    <location>
        <begin position="1"/>
        <end position="85"/>
    </location>
</feature>
<feature type="transmembrane region" description="Helical" evidence="2">
    <location>
        <begin position="762"/>
        <end position="785"/>
    </location>
</feature>
<protein>
    <submittedName>
        <fullName evidence="3">Uncharacterized protein</fullName>
    </submittedName>
</protein>
<keyword evidence="4" id="KW-1185">Reference proteome</keyword>
<comment type="caution">
    <text evidence="3">The sequence shown here is derived from an EMBL/GenBank/DDBJ whole genome shotgun (WGS) entry which is preliminary data.</text>
</comment>